<dbReference type="EMBL" id="JAAJBT010000004">
    <property type="protein sequence ID" value="NHM02217.1"/>
    <property type="molecule type" value="Genomic_DNA"/>
</dbReference>
<proteinExistence type="predicted"/>
<organism evidence="1 2">
    <name type="scientific">Flavobacterium difficile</name>
    <dbReference type="NCBI Taxonomy" id="2709659"/>
    <lineage>
        <taxon>Bacteria</taxon>
        <taxon>Pseudomonadati</taxon>
        <taxon>Bacteroidota</taxon>
        <taxon>Flavobacteriia</taxon>
        <taxon>Flavobacteriales</taxon>
        <taxon>Flavobacteriaceae</taxon>
        <taxon>Flavobacterium</taxon>
    </lineage>
</organism>
<name>A0ABX0I934_9FLAO</name>
<comment type="caution">
    <text evidence="1">The sequence shown here is derived from an EMBL/GenBank/DDBJ whole genome shotgun (WGS) entry which is preliminary data.</text>
</comment>
<evidence type="ECO:0000313" key="2">
    <source>
        <dbReference type="Proteomes" id="UP000800984"/>
    </source>
</evidence>
<dbReference type="InterPro" id="IPR046357">
    <property type="entry name" value="PPIase_dom_sf"/>
</dbReference>
<keyword evidence="2" id="KW-1185">Reference proteome</keyword>
<dbReference type="Gene3D" id="3.10.50.40">
    <property type="match status" value="1"/>
</dbReference>
<dbReference type="PROSITE" id="PS51257">
    <property type="entry name" value="PROKAR_LIPOPROTEIN"/>
    <property type="match status" value="1"/>
</dbReference>
<sequence length="219" mass="24088">MKILKKIVLSILFISVLASCEKDDPIEIPPIRDIQTQYNSEIVLIENYLKTHALVVVNNPGGVDHQNVDYITVPSLDPTSIWGTNETTPNANVLSKIVNVGGVPHKIYYIKLQDGVGVSPTLTSQIKAYYKLSLLNTQSTAVTTSATSGVNLPMNNLILGWQNILPEFKMGTITGVDQYNDFGAGVMFLPSAVAYYDRSLTGIPAYSPLIYNFKLFNVF</sequence>
<reference evidence="1 2" key="1">
    <citation type="submission" date="2020-02" db="EMBL/GenBank/DDBJ databases">
        <authorList>
            <person name="Chen W.-M."/>
        </authorList>
    </citation>
    <scope>NUCLEOTIDE SEQUENCE [LARGE SCALE GENOMIC DNA]</scope>
    <source>
        <strain evidence="1 2">KDG-16</strain>
    </source>
</reference>
<gene>
    <name evidence="1" type="ORF">G4D72_08870</name>
</gene>
<accession>A0ABX0I934</accession>
<protein>
    <recommendedName>
        <fullName evidence="3">Peptidylprolyl isomerase</fullName>
    </recommendedName>
</protein>
<evidence type="ECO:0000313" key="1">
    <source>
        <dbReference type="EMBL" id="NHM02217.1"/>
    </source>
</evidence>
<dbReference type="RefSeq" id="WP_166077317.1">
    <property type="nucleotide sequence ID" value="NZ_JAAJBT010000004.1"/>
</dbReference>
<dbReference type="Proteomes" id="UP000800984">
    <property type="component" value="Unassembled WGS sequence"/>
</dbReference>
<dbReference type="SUPFAM" id="SSF54534">
    <property type="entry name" value="FKBP-like"/>
    <property type="match status" value="1"/>
</dbReference>
<evidence type="ECO:0008006" key="3">
    <source>
        <dbReference type="Google" id="ProtNLM"/>
    </source>
</evidence>